<evidence type="ECO:0000256" key="3">
    <source>
        <dbReference type="ARBA" id="ARBA00022884"/>
    </source>
</evidence>
<evidence type="ECO:0000313" key="9">
    <source>
        <dbReference type="EMBL" id="KDN95370.1"/>
    </source>
</evidence>
<sequence>MNISNFKPGQGEEIAEDDSKITPRSLSRAVALQALYQWQLNRSEISEITKEFNEEGRLTGIDVPLFQDIVNTVVSETEDFDELYGQFLDRSVAMIDPVEKIILRIGVYELKYKPEIPYKVVLNESVELAKRFGAEESHKYINGILDKVAQQIRSLEVAAVNASN</sequence>
<evidence type="ECO:0000256" key="7">
    <source>
        <dbReference type="SAM" id="MobiDB-lite"/>
    </source>
</evidence>
<keyword evidence="10" id="KW-1185">Reference proteome</keyword>
<protein>
    <recommendedName>
        <fullName evidence="6">Transcription antitermination protein NusB</fullName>
    </recommendedName>
    <alternativeName>
        <fullName evidence="6">Antitermination factor NusB</fullName>
    </alternativeName>
</protein>
<dbReference type="RefSeq" id="WP_029909410.1">
    <property type="nucleotide sequence ID" value="NZ_AP020335.1"/>
</dbReference>
<feature type="domain" description="NusB/RsmB/TIM44" evidence="8">
    <location>
        <begin position="27"/>
        <end position="149"/>
    </location>
</feature>
<dbReference type="GO" id="GO:0003723">
    <property type="term" value="F:RNA binding"/>
    <property type="evidence" value="ECO:0007669"/>
    <property type="project" value="UniProtKB-UniRule"/>
</dbReference>
<keyword evidence="2 6" id="KW-0889">Transcription antitermination</keyword>
<dbReference type="InterPro" id="IPR006027">
    <property type="entry name" value="NusB_RsmB_TIM44"/>
</dbReference>
<dbReference type="InterPro" id="IPR011605">
    <property type="entry name" value="NusB_fam"/>
</dbReference>
<dbReference type="GO" id="GO:0005829">
    <property type="term" value="C:cytosol"/>
    <property type="evidence" value="ECO:0007669"/>
    <property type="project" value="TreeGrafter"/>
</dbReference>
<evidence type="ECO:0000256" key="5">
    <source>
        <dbReference type="ARBA" id="ARBA00023163"/>
    </source>
</evidence>
<keyword evidence="4 6" id="KW-0805">Transcription regulation</keyword>
<dbReference type="STRING" id="28885.EI16_03465"/>
<name>A0A066ZZ28_HYDMR</name>
<evidence type="ECO:0000256" key="4">
    <source>
        <dbReference type="ARBA" id="ARBA00023015"/>
    </source>
</evidence>
<dbReference type="PANTHER" id="PTHR11078">
    <property type="entry name" value="N UTILIZATION SUBSTANCE PROTEIN B-RELATED"/>
    <property type="match status" value="1"/>
</dbReference>
<comment type="function">
    <text evidence="6">Involved in transcription antitermination. Required for transcription of ribosomal RNA (rRNA) genes. Binds specifically to the boxA antiterminator sequence of the ribosomal RNA (rrn) operons.</text>
</comment>
<dbReference type="InterPro" id="IPR035926">
    <property type="entry name" value="NusB-like_sf"/>
</dbReference>
<keyword evidence="5 6" id="KW-0804">Transcription</keyword>
<comment type="similarity">
    <text evidence="1 6">Belongs to the NusB family.</text>
</comment>
<dbReference type="GO" id="GO:0031564">
    <property type="term" value="P:transcription antitermination"/>
    <property type="evidence" value="ECO:0007669"/>
    <property type="project" value="UniProtKB-KW"/>
</dbReference>
<dbReference type="EMBL" id="JMIU01000001">
    <property type="protein sequence ID" value="KDN95370.1"/>
    <property type="molecule type" value="Genomic_DNA"/>
</dbReference>
<evidence type="ECO:0000256" key="6">
    <source>
        <dbReference type="HAMAP-Rule" id="MF_00073"/>
    </source>
</evidence>
<dbReference type="PANTHER" id="PTHR11078:SF3">
    <property type="entry name" value="ANTITERMINATION NUSB DOMAIN-CONTAINING PROTEIN"/>
    <property type="match status" value="1"/>
</dbReference>
<dbReference type="Pfam" id="PF01029">
    <property type="entry name" value="NusB"/>
    <property type="match status" value="1"/>
</dbReference>
<dbReference type="SUPFAM" id="SSF48013">
    <property type="entry name" value="NusB-like"/>
    <property type="match status" value="1"/>
</dbReference>
<evidence type="ECO:0000256" key="2">
    <source>
        <dbReference type="ARBA" id="ARBA00022814"/>
    </source>
</evidence>
<comment type="caution">
    <text evidence="9">The sequence shown here is derived from an EMBL/GenBank/DDBJ whole genome shotgun (WGS) entry which is preliminary data.</text>
</comment>
<organism evidence="9 10">
    <name type="scientific">Hydrogenovibrio marinus</name>
    <dbReference type="NCBI Taxonomy" id="28885"/>
    <lineage>
        <taxon>Bacteria</taxon>
        <taxon>Pseudomonadati</taxon>
        <taxon>Pseudomonadota</taxon>
        <taxon>Gammaproteobacteria</taxon>
        <taxon>Thiotrichales</taxon>
        <taxon>Piscirickettsiaceae</taxon>
        <taxon>Hydrogenovibrio</taxon>
    </lineage>
</organism>
<gene>
    <name evidence="6" type="primary">nusB</name>
    <name evidence="9" type="ORF">EI16_03465</name>
</gene>
<keyword evidence="3 6" id="KW-0694">RNA-binding</keyword>
<evidence type="ECO:0000256" key="1">
    <source>
        <dbReference type="ARBA" id="ARBA00005952"/>
    </source>
</evidence>
<reference evidence="9 10" key="1">
    <citation type="submission" date="2014-04" db="EMBL/GenBank/DDBJ databases">
        <title>Draft genome sequence of Hydrogenovibrio marinus MH-110, a model organism for aerobic H2 metabolism.</title>
        <authorList>
            <person name="Cha H.J."/>
            <person name="Jo B.H."/>
            <person name="Hwang B.H."/>
        </authorList>
    </citation>
    <scope>NUCLEOTIDE SEQUENCE [LARGE SCALE GENOMIC DNA]</scope>
    <source>
        <strain evidence="9 10">MH-110</strain>
    </source>
</reference>
<feature type="region of interest" description="Disordered" evidence="7">
    <location>
        <begin position="1"/>
        <end position="20"/>
    </location>
</feature>
<dbReference type="Proteomes" id="UP000027341">
    <property type="component" value="Unassembled WGS sequence"/>
</dbReference>
<evidence type="ECO:0000259" key="8">
    <source>
        <dbReference type="Pfam" id="PF01029"/>
    </source>
</evidence>
<dbReference type="HAMAP" id="MF_00073">
    <property type="entry name" value="NusB"/>
    <property type="match status" value="1"/>
</dbReference>
<dbReference type="AlphaFoldDB" id="A0A066ZZ28"/>
<dbReference type="Gene3D" id="1.10.940.10">
    <property type="entry name" value="NusB-like"/>
    <property type="match status" value="1"/>
</dbReference>
<accession>A0A066ZZ28</accession>
<evidence type="ECO:0000313" key="10">
    <source>
        <dbReference type="Proteomes" id="UP000027341"/>
    </source>
</evidence>
<dbReference type="GO" id="GO:0006353">
    <property type="term" value="P:DNA-templated transcription termination"/>
    <property type="evidence" value="ECO:0007669"/>
    <property type="project" value="UniProtKB-UniRule"/>
</dbReference>
<proteinExistence type="inferred from homology"/>
<dbReference type="NCBIfam" id="TIGR01951">
    <property type="entry name" value="nusB"/>
    <property type="match status" value="1"/>
</dbReference>